<feature type="domain" description="TraD/TraG TraM recognition site" evidence="7">
    <location>
        <begin position="411"/>
        <end position="529"/>
    </location>
</feature>
<evidence type="ECO:0000256" key="1">
    <source>
        <dbReference type="ARBA" id="ARBA00004651"/>
    </source>
</evidence>
<dbReference type="EMBL" id="CP093444">
    <property type="protein sequence ID" value="UVI38016.1"/>
    <property type="molecule type" value="Genomic_DNA"/>
</dbReference>
<name>A0ABY5SYB8_9MICO</name>
<dbReference type="Gene3D" id="3.40.50.300">
    <property type="entry name" value="P-loop containing nucleotide triphosphate hydrolases"/>
    <property type="match status" value="1"/>
</dbReference>
<dbReference type="InterPro" id="IPR051539">
    <property type="entry name" value="T4SS-coupling_protein"/>
</dbReference>
<evidence type="ECO:0000256" key="3">
    <source>
        <dbReference type="ARBA" id="ARBA00022692"/>
    </source>
</evidence>
<protein>
    <submittedName>
        <fullName evidence="8">TraM recognition domain-containing protein</fullName>
    </submittedName>
</protein>
<accession>A0ABY5SYB8</accession>
<evidence type="ECO:0000313" key="8">
    <source>
        <dbReference type="EMBL" id="UVI38016.1"/>
    </source>
</evidence>
<keyword evidence="8" id="KW-0614">Plasmid</keyword>
<feature type="transmembrane region" description="Helical" evidence="6">
    <location>
        <begin position="17"/>
        <end position="37"/>
    </location>
</feature>
<proteinExistence type="predicted"/>
<dbReference type="CDD" id="cd01127">
    <property type="entry name" value="TrwB_TraG_TraD_VirD4"/>
    <property type="match status" value="1"/>
</dbReference>
<evidence type="ECO:0000256" key="5">
    <source>
        <dbReference type="ARBA" id="ARBA00023136"/>
    </source>
</evidence>
<geneLocation type="plasmid" evidence="8 9">
    <name>unnamed</name>
</geneLocation>
<evidence type="ECO:0000256" key="2">
    <source>
        <dbReference type="ARBA" id="ARBA00022475"/>
    </source>
</evidence>
<organism evidence="8 9">
    <name type="scientific">Brevibacterium spongiae</name>
    <dbReference type="NCBI Taxonomy" id="2909672"/>
    <lineage>
        <taxon>Bacteria</taxon>
        <taxon>Bacillati</taxon>
        <taxon>Actinomycetota</taxon>
        <taxon>Actinomycetes</taxon>
        <taxon>Micrococcales</taxon>
        <taxon>Brevibacteriaceae</taxon>
        <taxon>Brevibacterium</taxon>
    </lineage>
</organism>
<dbReference type="Pfam" id="PF12696">
    <property type="entry name" value="TraG-D_C"/>
    <property type="match status" value="1"/>
</dbReference>
<evidence type="ECO:0000259" key="7">
    <source>
        <dbReference type="Pfam" id="PF12696"/>
    </source>
</evidence>
<keyword evidence="2" id="KW-1003">Cell membrane</keyword>
<keyword evidence="5 6" id="KW-0472">Membrane</keyword>
<dbReference type="RefSeq" id="WP_265420500.1">
    <property type="nucleotide sequence ID" value="NZ_CP093444.1"/>
</dbReference>
<evidence type="ECO:0000256" key="4">
    <source>
        <dbReference type="ARBA" id="ARBA00022989"/>
    </source>
</evidence>
<dbReference type="Proteomes" id="UP001064879">
    <property type="component" value="Plasmid unnamed"/>
</dbReference>
<evidence type="ECO:0000313" key="9">
    <source>
        <dbReference type="Proteomes" id="UP001064879"/>
    </source>
</evidence>
<dbReference type="InterPro" id="IPR032689">
    <property type="entry name" value="TraG-D_C"/>
</dbReference>
<dbReference type="PANTHER" id="PTHR37937:SF1">
    <property type="entry name" value="CONJUGATIVE TRANSFER: DNA TRANSPORT"/>
    <property type="match status" value="1"/>
</dbReference>
<sequence>MAQQAGRKTQPLDADTGWLIIGALIALGVMVFGMYWVSVVVDPTIRESAASANPFVVLIAQVTGDVPVTGLQILVFLAQVLILGAVAALIVLAWRKNRRTGSRVDDRARDMTRIKDVDELTEKQASKDAERLGATGASLGVPLGKLVNNMKPLFASWEWVQIWIMGPRAGKTSCVCVPQILETEGPVLATSNKRDIVDLTRGPRSMKGTVWVHDVQGIIGEEPSWFWNPLTFVRDMETAEKLADVFRTSATAKDAREDAYFGPTAKTALSRYIYACALGERPITDVYRWVNDEKDFTAERILREAGEGTIAQALEKDQMVTEKQRDGVYGQIRTWVGILGNPKVAAWVRPNARKRPELDLERFVASTDTLYLISREGGGSARAITAALVMALLTTAEEIAARQRGGRLSTPLMAVLDEAANVVRWHELPDVYSHYGSRGIVVSTFFQSYSQGIEAYGESGMNKLWSAANVRVAGSGLSEDKFLPFLASLVGDRDVTKRSTSTQRGGRSTTTSIQRERIFDTSDIAQLPRGRAIMTASGQPALLLALQHFSTKPYGDDAKASQEYYESVIGETTHG</sequence>
<dbReference type="InterPro" id="IPR027417">
    <property type="entry name" value="P-loop_NTPase"/>
</dbReference>
<feature type="transmembrane region" description="Helical" evidence="6">
    <location>
        <begin position="73"/>
        <end position="94"/>
    </location>
</feature>
<comment type="subcellular location">
    <subcellularLocation>
        <location evidence="1">Cell membrane</location>
        <topology evidence="1">Multi-pass membrane protein</topology>
    </subcellularLocation>
</comment>
<dbReference type="PANTHER" id="PTHR37937">
    <property type="entry name" value="CONJUGATIVE TRANSFER: DNA TRANSPORT"/>
    <property type="match status" value="1"/>
</dbReference>
<dbReference type="SUPFAM" id="SSF52540">
    <property type="entry name" value="P-loop containing nucleoside triphosphate hydrolases"/>
    <property type="match status" value="1"/>
</dbReference>
<evidence type="ECO:0000256" key="6">
    <source>
        <dbReference type="SAM" id="Phobius"/>
    </source>
</evidence>
<keyword evidence="4 6" id="KW-1133">Transmembrane helix</keyword>
<keyword evidence="9" id="KW-1185">Reference proteome</keyword>
<reference evidence="8" key="1">
    <citation type="submission" date="2022-03" db="EMBL/GenBank/DDBJ databases">
        <title>Brevibacterium spongiae sp. nov., isolated from marine sponge.</title>
        <authorList>
            <person name="Li Z."/>
            <person name="Zhang M."/>
        </authorList>
    </citation>
    <scope>NUCLEOTIDE SEQUENCE</scope>
    <source>
        <strain evidence="8">WHS-Z9</strain>
        <plasmid evidence="8">unnamed</plasmid>
    </source>
</reference>
<keyword evidence="3 6" id="KW-0812">Transmembrane</keyword>
<gene>
    <name evidence="8" type="ORF">L1F31_18705</name>
</gene>